<dbReference type="AlphaFoldDB" id="A0A0A9CQE2"/>
<name>A0A0A9CQE2_ARUDO</name>
<proteinExistence type="predicted"/>
<sequence>MLARLKFCRSLGRHLCLLQNSLLIN</sequence>
<protein>
    <submittedName>
        <fullName evidence="1">Uncharacterized protein</fullName>
    </submittedName>
</protein>
<reference evidence="1" key="2">
    <citation type="journal article" date="2015" name="Data Brief">
        <title>Shoot transcriptome of the giant reed, Arundo donax.</title>
        <authorList>
            <person name="Barrero R.A."/>
            <person name="Guerrero F.D."/>
            <person name="Moolhuijzen P."/>
            <person name="Goolsby J.A."/>
            <person name="Tidwell J."/>
            <person name="Bellgard S.E."/>
            <person name="Bellgard M.I."/>
        </authorList>
    </citation>
    <scope>NUCLEOTIDE SEQUENCE</scope>
    <source>
        <tissue evidence="1">Shoot tissue taken approximately 20 cm above the soil surface</tissue>
    </source>
</reference>
<dbReference type="EMBL" id="GBRH01224178">
    <property type="protein sequence ID" value="JAD73717.1"/>
    <property type="molecule type" value="Transcribed_RNA"/>
</dbReference>
<evidence type="ECO:0000313" key="1">
    <source>
        <dbReference type="EMBL" id="JAD73717.1"/>
    </source>
</evidence>
<accession>A0A0A9CQE2</accession>
<organism evidence="1">
    <name type="scientific">Arundo donax</name>
    <name type="common">Giant reed</name>
    <name type="synonym">Donax arundinaceus</name>
    <dbReference type="NCBI Taxonomy" id="35708"/>
    <lineage>
        <taxon>Eukaryota</taxon>
        <taxon>Viridiplantae</taxon>
        <taxon>Streptophyta</taxon>
        <taxon>Embryophyta</taxon>
        <taxon>Tracheophyta</taxon>
        <taxon>Spermatophyta</taxon>
        <taxon>Magnoliopsida</taxon>
        <taxon>Liliopsida</taxon>
        <taxon>Poales</taxon>
        <taxon>Poaceae</taxon>
        <taxon>PACMAD clade</taxon>
        <taxon>Arundinoideae</taxon>
        <taxon>Arundineae</taxon>
        <taxon>Arundo</taxon>
    </lineage>
</organism>
<reference evidence="1" key="1">
    <citation type="submission" date="2014-09" db="EMBL/GenBank/DDBJ databases">
        <authorList>
            <person name="Magalhaes I.L.F."/>
            <person name="Oliveira U."/>
            <person name="Santos F.R."/>
            <person name="Vidigal T.H.D.A."/>
            <person name="Brescovit A.D."/>
            <person name="Santos A.J."/>
        </authorList>
    </citation>
    <scope>NUCLEOTIDE SEQUENCE</scope>
    <source>
        <tissue evidence="1">Shoot tissue taken approximately 20 cm above the soil surface</tissue>
    </source>
</reference>